<feature type="binding site" evidence="7">
    <location>
        <position position="174"/>
    </location>
    <ligand>
        <name>L-glutamine</name>
        <dbReference type="ChEBI" id="CHEBI:58359"/>
    </ligand>
</feature>
<dbReference type="Pfam" id="PF00795">
    <property type="entry name" value="CN_hydrolase"/>
    <property type="match status" value="1"/>
</dbReference>
<dbReference type="Gene3D" id="3.60.110.10">
    <property type="entry name" value="Carbon-nitrogen hydrolase"/>
    <property type="match status" value="1"/>
</dbReference>
<comment type="function">
    <text evidence="7">Catalyzes the ATP-dependent amidation of deamido-NAD to form NAD. Uses L-glutamine as a nitrogen source.</text>
</comment>
<dbReference type="PANTHER" id="PTHR23090">
    <property type="entry name" value="NH 3 /GLUTAMINE-DEPENDENT NAD + SYNTHETASE"/>
    <property type="match status" value="1"/>
</dbReference>
<evidence type="ECO:0000256" key="10">
    <source>
        <dbReference type="RuleBase" id="RU003811"/>
    </source>
</evidence>
<evidence type="ECO:0000259" key="11">
    <source>
        <dbReference type="PROSITE" id="PS50263"/>
    </source>
</evidence>
<evidence type="ECO:0000256" key="6">
    <source>
        <dbReference type="ARBA" id="ARBA00023027"/>
    </source>
</evidence>
<dbReference type="InterPro" id="IPR036526">
    <property type="entry name" value="C-N_Hydrolase_sf"/>
</dbReference>
<evidence type="ECO:0000256" key="4">
    <source>
        <dbReference type="ARBA" id="ARBA00022741"/>
    </source>
</evidence>
<evidence type="ECO:0000256" key="3">
    <source>
        <dbReference type="ARBA" id="ARBA00022598"/>
    </source>
</evidence>
<dbReference type="PROSITE" id="PS50263">
    <property type="entry name" value="CN_HYDROLASE"/>
    <property type="match status" value="1"/>
</dbReference>
<dbReference type="HOGENOM" id="CLU_022313_2_0_0"/>
<dbReference type="GO" id="GO:0003952">
    <property type="term" value="F:NAD+ synthase (glutamine-hydrolyzing) activity"/>
    <property type="evidence" value="ECO:0007669"/>
    <property type="project" value="UniProtKB-UniRule"/>
</dbReference>
<dbReference type="NCBIfam" id="TIGR00552">
    <property type="entry name" value="nadE"/>
    <property type="match status" value="1"/>
</dbReference>
<comment type="caution">
    <text evidence="7">Lacks conserved residue(s) required for the propagation of feature annotation.</text>
</comment>
<feature type="binding site" evidence="7">
    <location>
        <position position="423"/>
    </location>
    <ligand>
        <name>ATP</name>
        <dbReference type="ChEBI" id="CHEBI:30616"/>
    </ligand>
</feature>
<dbReference type="PROSITE" id="PS00920">
    <property type="entry name" value="NITRIL_CHT_1"/>
    <property type="match status" value="1"/>
</dbReference>
<feature type="binding site" evidence="7">
    <location>
        <position position="117"/>
    </location>
    <ligand>
        <name>L-glutamine</name>
        <dbReference type="ChEBI" id="CHEBI:58359"/>
    </ligand>
</feature>
<evidence type="ECO:0000313" key="12">
    <source>
        <dbReference type="EMBL" id="ACR80304.1"/>
    </source>
</evidence>
<feature type="active site" description="Proton acceptor; for glutaminase activity" evidence="7">
    <location>
        <position position="43"/>
    </location>
</feature>
<feature type="domain" description="CN hydrolase" evidence="11">
    <location>
        <begin position="3"/>
        <end position="243"/>
    </location>
</feature>
<dbReference type="Gene3D" id="3.40.50.620">
    <property type="entry name" value="HUPs"/>
    <property type="match status" value="1"/>
</dbReference>
<dbReference type="SUPFAM" id="SSF56317">
    <property type="entry name" value="Carbon-nitrogen hydrolase"/>
    <property type="match status" value="1"/>
</dbReference>
<dbReference type="GO" id="GO:0008795">
    <property type="term" value="F:NAD+ synthase activity"/>
    <property type="evidence" value="ECO:0007669"/>
    <property type="project" value="UniProtKB-UniRule"/>
</dbReference>
<dbReference type="GO" id="GO:0000257">
    <property type="term" value="F:nitrilase activity"/>
    <property type="evidence" value="ECO:0007669"/>
    <property type="project" value="UniProtKB-ARBA"/>
</dbReference>
<feature type="binding site" evidence="7">
    <location>
        <position position="540"/>
    </location>
    <ligand>
        <name>deamido-NAD(+)</name>
        <dbReference type="ChEBI" id="CHEBI:58437"/>
        <note>ligand shared between two neighboring subunits</note>
    </ligand>
</feature>
<dbReference type="UniPathway" id="UPA00253">
    <property type="reaction ID" value="UER00334"/>
</dbReference>
<evidence type="ECO:0000256" key="7">
    <source>
        <dbReference type="HAMAP-Rule" id="MF_02090"/>
    </source>
</evidence>
<dbReference type="InterPro" id="IPR022310">
    <property type="entry name" value="NAD/GMP_synthase"/>
</dbReference>
<comment type="pathway">
    <text evidence="1 7 8">Cofactor biosynthesis; NAD(+) biosynthesis; NAD(+) from deamido-NAD(+) (L-Gln route): step 1/1.</text>
</comment>
<dbReference type="CDD" id="cd07570">
    <property type="entry name" value="GAT_Gln-NAD-synth"/>
    <property type="match status" value="1"/>
</dbReference>
<evidence type="ECO:0000256" key="8">
    <source>
        <dbReference type="PIRNR" id="PIRNR006630"/>
    </source>
</evidence>
<dbReference type="InterPro" id="IPR003694">
    <property type="entry name" value="NAD_synthase"/>
</dbReference>
<feature type="active site" description="Nucleophile; for glutaminase activity" evidence="7">
    <location>
        <position position="147"/>
    </location>
</feature>
<feature type="binding site" evidence="7">
    <location>
        <position position="399"/>
    </location>
    <ligand>
        <name>deamido-NAD(+)</name>
        <dbReference type="ChEBI" id="CHEBI:58437"/>
        <note>ligand shared between two neighboring subunits</note>
    </ligand>
</feature>
<proteinExistence type="inferred from homology"/>
<dbReference type="KEGG" id="kol:Kole_1614"/>
<keyword evidence="4 7" id="KW-0547">Nucleotide-binding</keyword>
<comment type="similarity">
    <text evidence="10">Belongs to the NAD synthetase family.</text>
</comment>
<comment type="similarity">
    <text evidence="2 7 8">In the C-terminal section; belongs to the NAD synthetase family.</text>
</comment>
<feature type="active site" description="Proton acceptor" evidence="9">
    <location>
        <position position="43"/>
    </location>
</feature>
<evidence type="ECO:0000256" key="2">
    <source>
        <dbReference type="ARBA" id="ARBA00007145"/>
    </source>
</evidence>
<dbReference type="EC" id="6.3.5.1" evidence="7 8"/>
<keyword evidence="6 7" id="KW-0520">NAD</keyword>
<feature type="binding site" evidence="7">
    <location>
        <position position="180"/>
    </location>
    <ligand>
        <name>L-glutamine</name>
        <dbReference type="ChEBI" id="CHEBI:58359"/>
    </ligand>
</feature>
<dbReference type="EMBL" id="CP001634">
    <property type="protein sequence ID" value="ACR80304.1"/>
    <property type="molecule type" value="Genomic_DNA"/>
</dbReference>
<protein>
    <recommendedName>
        <fullName evidence="7 8">Glutamine-dependent NAD(+) synthetase</fullName>
        <ecNumber evidence="7 8">6.3.5.1</ecNumber>
    </recommendedName>
    <alternativeName>
        <fullName evidence="7 8">NAD(+) synthase [glutamine-hydrolyzing]</fullName>
    </alternativeName>
</protein>
<feature type="active site" description="For glutaminase activity" evidence="7">
    <location>
        <position position="111"/>
    </location>
</feature>
<evidence type="ECO:0000256" key="1">
    <source>
        <dbReference type="ARBA" id="ARBA00005188"/>
    </source>
</evidence>
<evidence type="ECO:0000313" key="13">
    <source>
        <dbReference type="Proteomes" id="UP000002382"/>
    </source>
</evidence>
<keyword evidence="3 7" id="KW-0436">Ligase</keyword>
<dbReference type="InterPro" id="IPR000132">
    <property type="entry name" value="Nitrilase/CN_hydratase_CS"/>
</dbReference>
<dbReference type="PIRSF" id="PIRSF006630">
    <property type="entry name" value="NADS_GAT"/>
    <property type="match status" value="1"/>
</dbReference>
<dbReference type="GO" id="GO:0005737">
    <property type="term" value="C:cytoplasm"/>
    <property type="evidence" value="ECO:0007669"/>
    <property type="project" value="InterPro"/>
</dbReference>
<dbReference type="GO" id="GO:0005524">
    <property type="term" value="F:ATP binding"/>
    <property type="evidence" value="ECO:0007669"/>
    <property type="project" value="UniProtKB-UniRule"/>
</dbReference>
<name>C5CF39_KOSOT</name>
<dbReference type="FunFam" id="3.40.50.620:FF:000106">
    <property type="entry name" value="Glutamine-dependent NAD(+) synthetase"/>
    <property type="match status" value="1"/>
</dbReference>
<dbReference type="InterPro" id="IPR003010">
    <property type="entry name" value="C-N_Hydrolase"/>
</dbReference>
<dbReference type="AlphaFoldDB" id="C5CF39"/>
<dbReference type="eggNOG" id="COG0388">
    <property type="taxonomic scope" value="Bacteria"/>
</dbReference>
<evidence type="ECO:0000256" key="5">
    <source>
        <dbReference type="ARBA" id="ARBA00022840"/>
    </source>
</evidence>
<dbReference type="Proteomes" id="UP000002382">
    <property type="component" value="Chromosome"/>
</dbReference>
<reference evidence="12 13" key="1">
    <citation type="submission" date="2009-06" db="EMBL/GenBank/DDBJ databases">
        <title>Complete sequence of Thermotogales bacterium TBF 19.5.1.</title>
        <authorList>
            <consortium name="US DOE Joint Genome Institute"/>
            <person name="Lucas S."/>
            <person name="Copeland A."/>
            <person name="Lapidus A."/>
            <person name="Glavina del Rio T."/>
            <person name="Tice H."/>
            <person name="Bruce D."/>
            <person name="Goodwin L."/>
            <person name="Pitluck S."/>
            <person name="Chertkov O."/>
            <person name="Brettin T."/>
            <person name="Detter J.C."/>
            <person name="Han C."/>
            <person name="Schmutz J."/>
            <person name="Larimer F."/>
            <person name="Land M."/>
            <person name="Hauser L."/>
            <person name="Kyrpides N."/>
            <person name="Ovchinnikova G."/>
            <person name="Noll K."/>
        </authorList>
    </citation>
    <scope>NUCLEOTIDE SEQUENCE [LARGE SCALE GENOMIC DNA]</scope>
    <source>
        <strain evidence="13">ATCC BAA-1733 / DSM 21960 / TBF 19.5.1</strain>
    </source>
</reference>
<comment type="catalytic activity">
    <reaction evidence="7 8">
        <text>deamido-NAD(+) + L-glutamine + ATP + H2O = L-glutamate + AMP + diphosphate + NAD(+) + H(+)</text>
        <dbReference type="Rhea" id="RHEA:24384"/>
        <dbReference type="ChEBI" id="CHEBI:15377"/>
        <dbReference type="ChEBI" id="CHEBI:15378"/>
        <dbReference type="ChEBI" id="CHEBI:29985"/>
        <dbReference type="ChEBI" id="CHEBI:30616"/>
        <dbReference type="ChEBI" id="CHEBI:33019"/>
        <dbReference type="ChEBI" id="CHEBI:57540"/>
        <dbReference type="ChEBI" id="CHEBI:58359"/>
        <dbReference type="ChEBI" id="CHEBI:58437"/>
        <dbReference type="ChEBI" id="CHEBI:456215"/>
        <dbReference type="EC" id="6.3.5.1"/>
    </reaction>
</comment>
<gene>
    <name evidence="7" type="primary">nadE</name>
    <name evidence="12" type="ordered locus">Kole_1614</name>
</gene>
<dbReference type="InterPro" id="IPR014445">
    <property type="entry name" value="Gln-dep_NAD_synthase"/>
</dbReference>
<dbReference type="RefSeq" id="WP_015868949.1">
    <property type="nucleotide sequence ID" value="NC_012785.1"/>
</dbReference>
<evidence type="ECO:0000256" key="9">
    <source>
        <dbReference type="PROSITE-ProRule" id="PRU10139"/>
    </source>
</evidence>
<reference evidence="12 13" key="2">
    <citation type="journal article" date="2011" name="J. Bacteriol.">
        <title>Genome Sequence of Kosmotoga olearia Strain TBF 19.5.1, a Thermophilic Bacterium with a Wide Growth Temperature Range, Isolated from the Troll B Oil Platform in the North Sea.</title>
        <authorList>
            <person name="Swithers K.S."/>
            <person name="Dipippo J.L."/>
            <person name="Bruce D.C."/>
            <person name="Detter C."/>
            <person name="Tapia R."/>
            <person name="Han S."/>
            <person name="Goodwin L.A."/>
            <person name="Han J."/>
            <person name="Woyke T."/>
            <person name="Pitluck S."/>
            <person name="Pennacchio L."/>
            <person name="Nolan M."/>
            <person name="Mikhailova N."/>
            <person name="Land M.L."/>
            <person name="Nesbo C.L."/>
            <person name="Gogarten J.P."/>
            <person name="Noll K.M."/>
        </authorList>
    </citation>
    <scope>NUCLEOTIDE SEQUENCE [LARGE SCALE GENOMIC DNA]</scope>
    <source>
        <strain evidence="13">ATCC BAA-1733 / DSM 21960 / TBF 19.5.1</strain>
    </source>
</reference>
<dbReference type="PANTHER" id="PTHR23090:SF9">
    <property type="entry name" value="GLUTAMINE-DEPENDENT NAD(+) SYNTHETASE"/>
    <property type="match status" value="1"/>
</dbReference>
<organism evidence="12 13">
    <name type="scientific">Kosmotoga olearia (strain ATCC BAA-1733 / DSM 21960 / TBF 19.5.1)</name>
    <dbReference type="NCBI Taxonomy" id="521045"/>
    <lineage>
        <taxon>Bacteria</taxon>
        <taxon>Thermotogati</taxon>
        <taxon>Thermotogota</taxon>
        <taxon>Thermotogae</taxon>
        <taxon>Kosmotogales</taxon>
        <taxon>Kosmotogaceae</taxon>
        <taxon>Kosmotoga</taxon>
    </lineage>
</organism>
<dbReference type="GO" id="GO:0009435">
    <property type="term" value="P:NAD+ biosynthetic process"/>
    <property type="evidence" value="ECO:0007669"/>
    <property type="project" value="UniProtKB-UniRule"/>
</dbReference>
<keyword evidence="5 7" id="KW-0067">ATP-binding</keyword>
<dbReference type="eggNOG" id="COG0171">
    <property type="taxonomic scope" value="Bacteria"/>
</dbReference>
<keyword evidence="13" id="KW-1185">Reference proteome</keyword>
<feature type="binding site" evidence="7">
    <location>
        <position position="428"/>
    </location>
    <ligand>
        <name>deamido-NAD(+)</name>
        <dbReference type="ChEBI" id="CHEBI:58437"/>
        <note>ligand shared between two neighboring subunits</note>
    </ligand>
</feature>
<feature type="binding site" evidence="7">
    <location>
        <begin position="316"/>
        <end position="323"/>
    </location>
    <ligand>
        <name>ATP</name>
        <dbReference type="ChEBI" id="CHEBI:30616"/>
    </ligand>
</feature>
<dbReference type="HAMAP" id="MF_02090">
    <property type="entry name" value="NadE_glutamine_dep"/>
    <property type="match status" value="1"/>
</dbReference>
<dbReference type="InterPro" id="IPR014729">
    <property type="entry name" value="Rossmann-like_a/b/a_fold"/>
</dbReference>
<dbReference type="SUPFAM" id="SSF52402">
    <property type="entry name" value="Adenine nucleotide alpha hydrolases-like"/>
    <property type="match status" value="1"/>
</dbReference>
<dbReference type="CDD" id="cd00553">
    <property type="entry name" value="NAD_synthase"/>
    <property type="match status" value="1"/>
</dbReference>
<dbReference type="OrthoDB" id="9803818at2"/>
<dbReference type="NCBIfam" id="NF010588">
    <property type="entry name" value="PRK13981.1"/>
    <property type="match status" value="1"/>
</dbReference>
<dbReference type="GO" id="GO:0004359">
    <property type="term" value="F:glutaminase activity"/>
    <property type="evidence" value="ECO:0007669"/>
    <property type="project" value="InterPro"/>
</dbReference>
<accession>C5CF39</accession>
<sequence length="578" mass="64598">MIVRLGLAQINTTVGDLKGNVTKINEYIDLAEKKGVSILVFPELAITGYPPEDLVLRTGFIKDNLSALEKVREYTIDKELLVILGFVDFDFEIYNAAAVLHNGEKVAVYRKMHLPNYSVFDEKRYFSAGKKALILRNKNLRIGVNICEDLWVPSGPINEQTIFGANLIINLSASPFTAGKSRKRLELLSTRASEYSCAIAYCNLVGGQDELVFDGLSAVVLPDGRSFIARGFEEELFITDLDLDIATRYNLYEGKRKSFKANAELEEKEISFTLRDNIEFLTSHRIAEGIEEIFNALVLGLRDYVKKNGFSTVTLGLSGGMDSSLAACIAVEALGRENVVGVLMPSEYTSNTSIEDAKMLAKNLGIKTLTVPITAIYHSYLGTLSDAFKGREQDVTEENIQARIRGNILMALSNKFGWLVLATGNKSELATGYATLYGDMAGGFAVLKDVYKTDVYRLADYFNRTKKTEIIPRRVFEKPPSAELRPNQTDQDTLPPYETLDKILKLFIEEGLSANEILEHGFDNNTVNFTLKLLKKNEYKRRQGAPGIKISRRAFGKDWRMPITNDYNTTFMDGENGD</sequence>
<dbReference type="Pfam" id="PF02540">
    <property type="entry name" value="NAD_synthase"/>
    <property type="match status" value="1"/>
</dbReference>
<dbReference type="STRING" id="521045.Kole_1614"/>